<reference evidence="12 13" key="1">
    <citation type="submission" date="2019-01" db="EMBL/GenBank/DDBJ databases">
        <title>A draft genome assembly of the solar-powered sea slug Elysia chlorotica.</title>
        <authorList>
            <person name="Cai H."/>
            <person name="Li Q."/>
            <person name="Fang X."/>
            <person name="Li J."/>
            <person name="Curtis N.E."/>
            <person name="Altenburger A."/>
            <person name="Shibata T."/>
            <person name="Feng M."/>
            <person name="Maeda T."/>
            <person name="Schwartz J.A."/>
            <person name="Shigenobu S."/>
            <person name="Lundholm N."/>
            <person name="Nishiyama T."/>
            <person name="Yang H."/>
            <person name="Hasebe M."/>
            <person name="Li S."/>
            <person name="Pierce S.K."/>
            <person name="Wang J."/>
        </authorList>
    </citation>
    <scope>NUCLEOTIDE SEQUENCE [LARGE SCALE GENOMIC DNA]</scope>
    <source>
        <strain evidence="12">EC2010</strain>
        <tissue evidence="12">Whole organism of an adult</tissue>
    </source>
</reference>
<dbReference type="PANTHER" id="PTHR31622">
    <property type="entry name" value="TRANSMEMBRANE PROTEIN 218"/>
    <property type="match status" value="1"/>
</dbReference>
<evidence type="ECO:0000256" key="6">
    <source>
        <dbReference type="ARBA" id="ARBA00022692"/>
    </source>
</evidence>
<feature type="domain" description="Transmembrane protein 218 N-terminal" evidence="11">
    <location>
        <begin position="1"/>
        <end position="59"/>
    </location>
</feature>
<comment type="similarity">
    <text evidence="4">Belongs to the TMEM218 family.</text>
</comment>
<organism evidence="12 13">
    <name type="scientific">Elysia chlorotica</name>
    <name type="common">Eastern emerald elysia</name>
    <name type="synonym">Sea slug</name>
    <dbReference type="NCBI Taxonomy" id="188477"/>
    <lineage>
        <taxon>Eukaryota</taxon>
        <taxon>Metazoa</taxon>
        <taxon>Spiralia</taxon>
        <taxon>Lophotrochozoa</taxon>
        <taxon>Mollusca</taxon>
        <taxon>Gastropoda</taxon>
        <taxon>Heterobranchia</taxon>
        <taxon>Euthyneura</taxon>
        <taxon>Panpulmonata</taxon>
        <taxon>Sacoglossa</taxon>
        <taxon>Placobranchoidea</taxon>
        <taxon>Plakobranchidae</taxon>
        <taxon>Elysia</taxon>
    </lineage>
</organism>
<sequence>MAVQVMGVGIGVFILAFVWAVALIVCITFARSPTSIASLGPVSILGAIVVSLILILIPREAKETSPEEESVVYDYSIVYRSSLIAALALFVLVGLVLFLVNHAMQPVLAKPLRKFAR</sequence>
<keyword evidence="9" id="KW-0966">Cell projection</keyword>
<feature type="transmembrane region" description="Helical" evidence="10">
    <location>
        <begin position="77"/>
        <end position="100"/>
    </location>
</feature>
<evidence type="ECO:0000256" key="9">
    <source>
        <dbReference type="ARBA" id="ARBA00023273"/>
    </source>
</evidence>
<dbReference type="GO" id="GO:0016020">
    <property type="term" value="C:membrane"/>
    <property type="evidence" value="ECO:0007669"/>
    <property type="project" value="UniProtKB-SubCell"/>
</dbReference>
<comment type="subcellular location">
    <subcellularLocation>
        <location evidence="2">Cell projection</location>
        <location evidence="2">Cilium</location>
    </subcellularLocation>
    <subcellularLocation>
        <location evidence="3">Membrane</location>
        <topology evidence="3">Multi-pass membrane protein</topology>
    </subcellularLocation>
</comment>
<evidence type="ECO:0000256" key="4">
    <source>
        <dbReference type="ARBA" id="ARBA00010775"/>
    </source>
</evidence>
<dbReference type="InterPro" id="IPR057973">
    <property type="entry name" value="TMEM218_N"/>
</dbReference>
<evidence type="ECO:0000256" key="1">
    <source>
        <dbReference type="ARBA" id="ARBA00003173"/>
    </source>
</evidence>
<keyword evidence="6 10" id="KW-0812">Transmembrane</keyword>
<dbReference type="Proteomes" id="UP000271974">
    <property type="component" value="Unassembled WGS sequence"/>
</dbReference>
<proteinExistence type="inferred from homology"/>
<gene>
    <name evidence="12" type="ORF">EGW08_008339</name>
</gene>
<comment type="caution">
    <text evidence="12">The sequence shown here is derived from an EMBL/GenBank/DDBJ whole genome shotgun (WGS) entry which is preliminary data.</text>
</comment>
<dbReference type="GO" id="GO:0005929">
    <property type="term" value="C:cilium"/>
    <property type="evidence" value="ECO:0007669"/>
    <property type="project" value="UniProtKB-SubCell"/>
</dbReference>
<evidence type="ECO:0000256" key="8">
    <source>
        <dbReference type="ARBA" id="ARBA00023136"/>
    </source>
</evidence>
<evidence type="ECO:0000256" key="10">
    <source>
        <dbReference type="SAM" id="Phobius"/>
    </source>
</evidence>
<dbReference type="STRING" id="188477.A0A433TQQ1"/>
<keyword evidence="8 10" id="KW-0472">Membrane</keyword>
<name>A0A433TQQ1_ELYCH</name>
<protein>
    <recommendedName>
        <fullName evidence="5">Transmembrane protein 218</fullName>
    </recommendedName>
</protein>
<evidence type="ECO:0000313" key="12">
    <source>
        <dbReference type="EMBL" id="RUS83925.1"/>
    </source>
</evidence>
<dbReference type="Pfam" id="PF25810">
    <property type="entry name" value="TMEM218_N"/>
    <property type="match status" value="1"/>
</dbReference>
<dbReference type="EMBL" id="RQTK01000225">
    <property type="protein sequence ID" value="RUS83925.1"/>
    <property type="molecule type" value="Genomic_DNA"/>
</dbReference>
<evidence type="ECO:0000256" key="5">
    <source>
        <dbReference type="ARBA" id="ARBA00015054"/>
    </source>
</evidence>
<evidence type="ECO:0000256" key="2">
    <source>
        <dbReference type="ARBA" id="ARBA00004138"/>
    </source>
</evidence>
<feature type="transmembrane region" description="Helical" evidence="10">
    <location>
        <begin position="6"/>
        <end position="29"/>
    </location>
</feature>
<evidence type="ECO:0000256" key="3">
    <source>
        <dbReference type="ARBA" id="ARBA00004141"/>
    </source>
</evidence>
<keyword evidence="7 10" id="KW-1133">Transmembrane helix</keyword>
<dbReference type="AlphaFoldDB" id="A0A433TQQ1"/>
<dbReference type="PANTHER" id="PTHR31622:SF1">
    <property type="entry name" value="TRANSMEMBRANE PROTEIN 218"/>
    <property type="match status" value="1"/>
</dbReference>
<comment type="function">
    <text evidence="1">May be involved in ciliary biogenesis or function.</text>
</comment>
<accession>A0A433TQQ1</accession>
<dbReference type="OrthoDB" id="5978182at2759"/>
<evidence type="ECO:0000313" key="13">
    <source>
        <dbReference type="Proteomes" id="UP000271974"/>
    </source>
</evidence>
<dbReference type="InterPro" id="IPR026771">
    <property type="entry name" value="Tmem218"/>
</dbReference>
<keyword evidence="13" id="KW-1185">Reference proteome</keyword>
<feature type="transmembrane region" description="Helical" evidence="10">
    <location>
        <begin position="36"/>
        <end position="57"/>
    </location>
</feature>
<evidence type="ECO:0000259" key="11">
    <source>
        <dbReference type="Pfam" id="PF25810"/>
    </source>
</evidence>
<evidence type="ECO:0000256" key="7">
    <source>
        <dbReference type="ARBA" id="ARBA00022989"/>
    </source>
</evidence>